<dbReference type="RefSeq" id="WP_052883782.1">
    <property type="nucleotide sequence ID" value="NZ_CP009961.1"/>
</dbReference>
<dbReference type="PANTHER" id="PTHR35090">
    <property type="entry name" value="DNA-DIRECTED RNA POLYMERASE SUBUNIT I"/>
    <property type="match status" value="1"/>
</dbReference>
<dbReference type="HOGENOM" id="CLU_1387613_0_0_2"/>
<evidence type="ECO:0000313" key="2">
    <source>
        <dbReference type="EMBL" id="AKG38383.1"/>
    </source>
</evidence>
<name>A0A0F7FGT9_9CREN</name>
<dbReference type="Gene3D" id="3.30.1380.20">
    <property type="entry name" value="Trafficking protein particle complex subunit 3"/>
    <property type="match status" value="1"/>
</dbReference>
<feature type="domain" description="4-vinyl reductase 4VR" evidence="1">
    <location>
        <begin position="128"/>
        <end position="190"/>
    </location>
</feature>
<keyword evidence="3" id="KW-1185">Reference proteome</keyword>
<evidence type="ECO:0000259" key="1">
    <source>
        <dbReference type="SMART" id="SM00989"/>
    </source>
</evidence>
<dbReference type="SMART" id="SM00989">
    <property type="entry name" value="V4R"/>
    <property type="match status" value="1"/>
</dbReference>
<dbReference type="KEGG" id="thf:MA03_02620"/>
<accession>A0A0F7FGT9</accession>
<organism evidence="2 3">
    <name type="scientific">Infirmifilum uzonense</name>
    <dbReference type="NCBI Taxonomy" id="1550241"/>
    <lineage>
        <taxon>Archaea</taxon>
        <taxon>Thermoproteota</taxon>
        <taxon>Thermoprotei</taxon>
        <taxon>Thermofilales</taxon>
        <taxon>Thermofilaceae</taxon>
        <taxon>Infirmifilum</taxon>
    </lineage>
</organism>
<dbReference type="GeneID" id="25401089"/>
<dbReference type="AlphaFoldDB" id="A0A0F7FGT9"/>
<dbReference type="Proteomes" id="UP000067434">
    <property type="component" value="Chromosome"/>
</dbReference>
<dbReference type="PANTHER" id="PTHR35090:SF2">
    <property type="entry name" value="ARSR FAMILY TRANSCRIPTIONAL REGULATOR"/>
    <property type="match status" value="1"/>
</dbReference>
<dbReference type="STRING" id="1550241.MA03_02620"/>
<proteinExistence type="predicted"/>
<reference evidence="2 3" key="1">
    <citation type="journal article" date="2015" name="Stand. Genomic Sci.">
        <title>Complete genome sequence of and proposal of Thermofilum uzonense sp. nov. a novel hyperthermophilic crenarchaeon and emended description of the genus Thermofilum.</title>
        <authorList>
            <person name="Toshchakov S.V."/>
            <person name="Korzhenkov A.A."/>
            <person name="Samarov N.I."/>
            <person name="Mazunin I.O."/>
            <person name="Mozhey O.I."/>
            <person name="Shmyr I.S."/>
            <person name="Derbikova K.S."/>
            <person name="Taranov E.A."/>
            <person name="Dominova I.N."/>
            <person name="Bonch-Osmolovskaya E.A."/>
            <person name="Patrushev M.V."/>
            <person name="Podosokorskaya O.A."/>
            <person name="Kublanov I.V."/>
        </authorList>
    </citation>
    <scope>NUCLEOTIDE SEQUENCE [LARGE SCALE GENOMIC DNA]</scope>
    <source>
        <strain evidence="2 3">1807-2</strain>
    </source>
</reference>
<dbReference type="SUPFAM" id="SSF111126">
    <property type="entry name" value="Ligand-binding domain in the NO signalling and Golgi transport"/>
    <property type="match status" value="1"/>
</dbReference>
<evidence type="ECO:0000313" key="3">
    <source>
        <dbReference type="Proteomes" id="UP000067434"/>
    </source>
</evidence>
<dbReference type="Pfam" id="PF02830">
    <property type="entry name" value="V4R"/>
    <property type="match status" value="1"/>
</dbReference>
<dbReference type="EMBL" id="CP009961">
    <property type="protein sequence ID" value="AKG38383.1"/>
    <property type="molecule type" value="Genomic_DNA"/>
</dbReference>
<protein>
    <recommendedName>
        <fullName evidence="1">4-vinyl reductase 4VR domain-containing protein</fullName>
    </recommendedName>
</protein>
<gene>
    <name evidence="2" type="ORF">MA03_02620</name>
</gene>
<dbReference type="PATRIC" id="fig|1550241.5.peg.537"/>
<dbReference type="InterPro" id="IPR004096">
    <property type="entry name" value="V4R"/>
</dbReference>
<sequence length="195" mass="21953">MVDLLKDKVAEALKMYREISSKALSGEIEPNPPQNDYSILDLLASERPTFQLVNPEDPVYVSSFRLLRWSEPVDLGQKTFNIVLFTAGRVLGENAVEHGLIKNLDDLVEFALNQRLGIYDIVSADDSSVVINVYESISSSGIPNIGRTVCHFERGFLTAVFSKLYKRRVTVEETHCWGTGYSFDRFEIKISDVSV</sequence>
<dbReference type="InterPro" id="IPR024096">
    <property type="entry name" value="NO_sig/Golgi_transp_ligand-bd"/>
</dbReference>